<protein>
    <submittedName>
        <fullName evidence="2">Type II secretion system protein E</fullName>
    </submittedName>
</protein>
<feature type="non-terminal residue" evidence="2">
    <location>
        <position position="170"/>
    </location>
</feature>
<accession>T1CF46</accession>
<dbReference type="EMBL" id="AUZX01000057">
    <property type="protein sequence ID" value="EQD81202.1"/>
    <property type="molecule type" value="Genomic_DNA"/>
</dbReference>
<comment type="caution">
    <text evidence="2">The sequence shown here is derived from an EMBL/GenBank/DDBJ whole genome shotgun (WGS) entry which is preliminary data.</text>
</comment>
<dbReference type="AlphaFoldDB" id="T1CF46"/>
<name>T1CF46_9ZZZZ</name>
<reference evidence="2" key="2">
    <citation type="journal article" date="2014" name="ISME J.">
        <title>Microbial stratification in low pH oxic and suboxic macroscopic growths along an acid mine drainage.</title>
        <authorList>
            <person name="Mendez-Garcia C."/>
            <person name="Mesa V."/>
            <person name="Sprenger R.R."/>
            <person name="Richter M."/>
            <person name="Diez M.S."/>
            <person name="Solano J."/>
            <person name="Bargiela R."/>
            <person name="Golyshina O.V."/>
            <person name="Manteca A."/>
            <person name="Ramos J.L."/>
            <person name="Gallego J.R."/>
            <person name="Llorente I."/>
            <person name="Martins Dos Santos V.A."/>
            <person name="Jensen O.N."/>
            <person name="Pelaez A.I."/>
            <person name="Sanchez J."/>
            <person name="Ferrer M."/>
        </authorList>
    </citation>
    <scope>NUCLEOTIDE SEQUENCE</scope>
</reference>
<dbReference type="InterPro" id="IPR027417">
    <property type="entry name" value="P-loop_NTPase"/>
</dbReference>
<dbReference type="Gene3D" id="3.30.450.380">
    <property type="match status" value="1"/>
</dbReference>
<reference evidence="2" key="1">
    <citation type="submission" date="2013-08" db="EMBL/GenBank/DDBJ databases">
        <authorList>
            <person name="Mendez C."/>
            <person name="Richter M."/>
            <person name="Ferrer M."/>
            <person name="Sanchez J."/>
        </authorList>
    </citation>
    <scope>NUCLEOTIDE SEQUENCE</scope>
</reference>
<dbReference type="GO" id="GO:0016887">
    <property type="term" value="F:ATP hydrolysis activity"/>
    <property type="evidence" value="ECO:0007669"/>
    <property type="project" value="InterPro"/>
</dbReference>
<dbReference type="InterPro" id="IPR050921">
    <property type="entry name" value="T4SS_GSP_E_ATPase"/>
</dbReference>
<organism evidence="2">
    <name type="scientific">mine drainage metagenome</name>
    <dbReference type="NCBI Taxonomy" id="410659"/>
    <lineage>
        <taxon>unclassified sequences</taxon>
        <taxon>metagenomes</taxon>
        <taxon>ecological metagenomes</taxon>
    </lineage>
</organism>
<gene>
    <name evidence="2" type="ORF">B1A_00077</name>
</gene>
<feature type="non-terminal residue" evidence="2">
    <location>
        <position position="1"/>
    </location>
</feature>
<proteinExistence type="inferred from homology"/>
<evidence type="ECO:0000256" key="1">
    <source>
        <dbReference type="ARBA" id="ARBA00006611"/>
    </source>
</evidence>
<dbReference type="PANTHER" id="PTHR30486">
    <property type="entry name" value="TWITCHING MOTILITY PROTEIN PILT"/>
    <property type="match status" value="1"/>
</dbReference>
<dbReference type="SUPFAM" id="SSF52540">
    <property type="entry name" value="P-loop containing nucleoside triphosphate hydrolases"/>
    <property type="match status" value="1"/>
</dbReference>
<dbReference type="PANTHER" id="PTHR30486:SF6">
    <property type="entry name" value="TYPE IV PILUS RETRACTATION ATPASE PILT"/>
    <property type="match status" value="1"/>
</dbReference>
<evidence type="ECO:0000313" key="2">
    <source>
        <dbReference type="EMBL" id="EQD81202.1"/>
    </source>
</evidence>
<comment type="similarity">
    <text evidence="1">Belongs to the GSP E family.</text>
</comment>
<sequence>SVSIEIAWNKDTMETLYIVHEPEITDFEKEEIKLISKNMEQIVRSSKNLPVDFSTKDIEAIIDSYMKSKRTKIPKNSIDKYKYFIQRDYEGFGPIDPIIRDPYVEDISCNGIGIPIFIEHKRHGALRTNILFPTKLFLDSYVIRLAQLCGKEISMNDPIMDGTFPQGHRI</sequence>